<organism evidence="3 4">
    <name type="scientific">Stieleria neptunia</name>
    <dbReference type="NCBI Taxonomy" id="2527979"/>
    <lineage>
        <taxon>Bacteria</taxon>
        <taxon>Pseudomonadati</taxon>
        <taxon>Planctomycetota</taxon>
        <taxon>Planctomycetia</taxon>
        <taxon>Pirellulales</taxon>
        <taxon>Pirellulaceae</taxon>
        <taxon>Stieleria</taxon>
    </lineage>
</organism>
<feature type="coiled-coil region" evidence="1">
    <location>
        <begin position="225"/>
        <end position="280"/>
    </location>
</feature>
<evidence type="ECO:0000256" key="2">
    <source>
        <dbReference type="SAM" id="Phobius"/>
    </source>
</evidence>
<feature type="transmembrane region" description="Helical" evidence="2">
    <location>
        <begin position="25"/>
        <end position="46"/>
    </location>
</feature>
<keyword evidence="4" id="KW-1185">Reference proteome</keyword>
<keyword evidence="2" id="KW-0812">Transmembrane</keyword>
<dbReference type="RefSeq" id="WP_145387671.1">
    <property type="nucleotide sequence ID" value="NZ_CP037423.1"/>
</dbReference>
<gene>
    <name evidence="3" type="primary">prsE</name>
    <name evidence="3" type="ORF">Enr13x_33430</name>
</gene>
<reference evidence="3 4" key="1">
    <citation type="submission" date="2019-03" db="EMBL/GenBank/DDBJ databases">
        <title>Deep-cultivation of Planctomycetes and their phenomic and genomic characterization uncovers novel biology.</title>
        <authorList>
            <person name="Wiegand S."/>
            <person name="Jogler M."/>
            <person name="Boedeker C."/>
            <person name="Pinto D."/>
            <person name="Vollmers J."/>
            <person name="Rivas-Marin E."/>
            <person name="Kohn T."/>
            <person name="Peeters S.H."/>
            <person name="Heuer A."/>
            <person name="Rast P."/>
            <person name="Oberbeckmann S."/>
            <person name="Bunk B."/>
            <person name="Jeske O."/>
            <person name="Meyerdierks A."/>
            <person name="Storesund J.E."/>
            <person name="Kallscheuer N."/>
            <person name="Luecker S."/>
            <person name="Lage O.M."/>
            <person name="Pohl T."/>
            <person name="Merkel B.J."/>
            <person name="Hornburger P."/>
            <person name="Mueller R.-W."/>
            <person name="Bruemmer F."/>
            <person name="Labrenz M."/>
            <person name="Spormann A.M."/>
            <person name="Op den Camp H."/>
            <person name="Overmann J."/>
            <person name="Amann R."/>
            <person name="Jetten M.S.M."/>
            <person name="Mascher T."/>
            <person name="Medema M.H."/>
            <person name="Devos D.P."/>
            <person name="Kaster A.-K."/>
            <person name="Ovreas L."/>
            <person name="Rohde M."/>
            <person name="Galperin M.Y."/>
            <person name="Jogler C."/>
        </authorList>
    </citation>
    <scope>NUCLEOTIDE SEQUENCE [LARGE SCALE GENOMIC DNA]</scope>
    <source>
        <strain evidence="3 4">Enr13</strain>
    </source>
</reference>
<keyword evidence="2" id="KW-0472">Membrane</keyword>
<evidence type="ECO:0000313" key="4">
    <source>
        <dbReference type="Proteomes" id="UP000319004"/>
    </source>
</evidence>
<sequence length="447" mass="49957">MIAFEPTADDFPALQMVRTGRIVRIVGRITFVALILSITAMVFVPWRQTARGTGTVLALDPQQRPQPMLSQSKGVVSYVKPGLREGSYVEEGELLLQMTPFAADGVAQIDTQIIALESKLQAEKASLEVAKTNAELQFQSGESLEKSLQQDYNAAKQKWEQAKNEVTALQAELRDKLNQLQVAEDVFPQGLISREELFSKRRAVDAQEAKVLKAENAEQEVYAALASKEEEIEAKKRDIRIKNQEANDKINAATGKVNTVQKEISDLRNKRSELDRLEIRAPRSGYIQQWNGVTGSDTIKEGDQLFVIVPDADELAVEMKVSGNDMPLIQEGGQVRLQFEGWPAVQFVGWPSVAVGTFGGKVNRVFPTDDGMGYFRVIVTPDNHFQREDGWPDDRYLRQGVRANGWVLLKRVPLGYEIWRQLNGFPPVVADGEPKKEKTAKVKLPKP</sequence>
<name>A0A518HRK8_9BACT</name>
<dbReference type="PANTHER" id="PTHR30386">
    <property type="entry name" value="MEMBRANE FUSION SUBUNIT OF EMRAB-TOLC MULTIDRUG EFFLUX PUMP"/>
    <property type="match status" value="1"/>
</dbReference>
<dbReference type="Proteomes" id="UP000319004">
    <property type="component" value="Chromosome"/>
</dbReference>
<dbReference type="AlphaFoldDB" id="A0A518HRK8"/>
<dbReference type="PRINTS" id="PR01490">
    <property type="entry name" value="RTXTOXIND"/>
</dbReference>
<protein>
    <submittedName>
        <fullName evidence="3">Type I secretion system membrane fusion protein PrsE</fullName>
    </submittedName>
</protein>
<proteinExistence type="predicted"/>
<dbReference type="PANTHER" id="PTHR30386:SF18">
    <property type="entry name" value="INNER MEMBRANE PROTEIN YIAV-RELATED"/>
    <property type="match status" value="1"/>
</dbReference>
<evidence type="ECO:0000313" key="3">
    <source>
        <dbReference type="EMBL" id="QDV43486.1"/>
    </source>
</evidence>
<keyword evidence="1" id="KW-0175">Coiled coil</keyword>
<keyword evidence="2" id="KW-1133">Transmembrane helix</keyword>
<accession>A0A518HRK8</accession>
<dbReference type="OrthoDB" id="9760528at2"/>
<evidence type="ECO:0000256" key="1">
    <source>
        <dbReference type="SAM" id="Coils"/>
    </source>
</evidence>
<feature type="coiled-coil region" evidence="1">
    <location>
        <begin position="113"/>
        <end position="186"/>
    </location>
</feature>
<dbReference type="EMBL" id="CP037423">
    <property type="protein sequence ID" value="QDV43486.1"/>
    <property type="molecule type" value="Genomic_DNA"/>
</dbReference>
<dbReference type="KEGG" id="snep:Enr13x_33430"/>
<dbReference type="InterPro" id="IPR050739">
    <property type="entry name" value="MFP"/>
</dbReference>